<name>A0AC61L1G9_9EURY</name>
<proteinExistence type="predicted"/>
<gene>
    <name evidence="1" type="ORF">C4B59_09245</name>
</gene>
<protein>
    <submittedName>
        <fullName evidence="1">Uncharacterized protein</fullName>
    </submittedName>
</protein>
<comment type="caution">
    <text evidence="1">The sequence shown here is derived from an EMBL/GenBank/DDBJ whole genome shotgun (WGS) entry which is preliminary data.</text>
</comment>
<evidence type="ECO:0000313" key="1">
    <source>
        <dbReference type="EMBL" id="PXF60451.1"/>
    </source>
</evidence>
<organism evidence="1 2">
    <name type="scientific">Candidatus Methanogaster sp</name>
    <dbReference type="NCBI Taxonomy" id="3386292"/>
    <lineage>
        <taxon>Archaea</taxon>
        <taxon>Methanobacteriati</taxon>
        <taxon>Methanobacteriota</taxon>
        <taxon>Stenosarchaea group</taxon>
        <taxon>Methanomicrobia</taxon>
        <taxon>Methanosarcinales</taxon>
        <taxon>ANME-2 cluster</taxon>
        <taxon>Candidatus Methanogasteraceae</taxon>
        <taxon>Candidatus Methanogaster</taxon>
    </lineage>
</organism>
<sequence>MERATRATLKIRPKNIFIVTIILALIITIAPLAPAADTNTSNSTGTGSGTGTEFVQIEDAWFMSPDLWATDADKTVGGHNLSDLPKDEEFMIGGEPDTFHIRTLLHGAFGGDCLDCHQIGGIAPPDVRIDIDAFGKSVHAGLNRNATYNATMTSLLNKACWACHSNLTSDGVEPHDHPPDYWDPKPCVTCHEHNLFSAPPIYEHFYKGGSSVGIDIRVECVDCHFNGTAEHTRIPDMSYEAEASHYASRDVLPATDNCSVCHQDVDGGAAFGDASQVFAHDKGGSCEDCHGVVETFHDRELVIPPERTCKDCHISADSVEKYGTPGQIRTHYPGALEGSVDTTMVDETLVCNKCHNGTIHSPYLTRHLNASNETVFRGYCFDCHAKGGTFPYPSHTQISKLSHGKEAECMAVNCIEPCHNASGVSRFHEPTDVASGYFGLATSGAGALCTDCHPKHMRLGEFEEEVDCLKCHPEYGAAHYGEAIVEAVNKTYTCALCHNEKADQYHNLTYTYGEGATNVDESCYTCHARDTNFTESQTLTYGAGEVRGGIMVAGEVKMIDVTEAFTCTECHNVTDTPFHYSPYPLGSPQDPGWDGWVAGVRVRDCKDCHTYYGGKPPFNATDMSGTSHGYEEDCYVCHGGRGPITFHTLEVFDVTPHVSEISIAPDHIHAGESAVLDAKVVTGWKMEVRYIEYFVDIPGERGEGTPLTFTRTEYYGQATKATALVNTTGWSQGKHTIFVQSLDSRGIWSDPRPVMLTVTRPKGVLEAIFLKREIFFIGAMAIIILIIAILYRIRGKKMK</sequence>
<reference evidence="1" key="1">
    <citation type="submission" date="2018-01" db="EMBL/GenBank/DDBJ databases">
        <authorList>
            <person name="Krukenberg V."/>
        </authorList>
    </citation>
    <scope>NUCLEOTIDE SEQUENCE</scope>
    <source>
        <strain evidence="1">E20ANME2</strain>
    </source>
</reference>
<dbReference type="Proteomes" id="UP000248329">
    <property type="component" value="Unassembled WGS sequence"/>
</dbReference>
<dbReference type="EMBL" id="PQXF01000016">
    <property type="protein sequence ID" value="PXF60451.1"/>
    <property type="molecule type" value="Genomic_DNA"/>
</dbReference>
<accession>A0AC61L1G9</accession>
<evidence type="ECO:0000313" key="2">
    <source>
        <dbReference type="Proteomes" id="UP000248329"/>
    </source>
</evidence>